<dbReference type="InterPro" id="IPR028994">
    <property type="entry name" value="Integrin_alpha_N"/>
</dbReference>
<organism evidence="1 2">
    <name type="scientific">Adhaeribacter terrigena</name>
    <dbReference type="NCBI Taxonomy" id="2793070"/>
    <lineage>
        <taxon>Bacteria</taxon>
        <taxon>Pseudomonadati</taxon>
        <taxon>Bacteroidota</taxon>
        <taxon>Cytophagia</taxon>
        <taxon>Cytophagales</taxon>
        <taxon>Hymenobacteraceae</taxon>
        <taxon>Adhaeribacter</taxon>
    </lineage>
</organism>
<name>A0ABS1BYB1_9BACT</name>
<accession>A0ABS1BYB1</accession>
<sequence>MMVLIIFNIFSIILSLRVEDNGGKPIETIVKDVNQDGIIDTIYLKDKPEDPGLFTTIEIKITGRGVYRFKARDAWDKVDGSFLLNHKNQINSPNAFLTQNSKDVFILLFGFTYGSSRDEFSIIKVSGDKATMILDRDLEKIVAFKDINNDGRMELVCYNEVDRIESFDKQLKAKGGFYVFTIGESATFNPHLSDSYNLKNKRK</sequence>
<keyword evidence="2" id="KW-1185">Reference proteome</keyword>
<dbReference type="EMBL" id="JAEHFX010000001">
    <property type="protein sequence ID" value="MBK0402059.1"/>
    <property type="molecule type" value="Genomic_DNA"/>
</dbReference>
<dbReference type="Proteomes" id="UP000644147">
    <property type="component" value="Unassembled WGS sequence"/>
</dbReference>
<dbReference type="SUPFAM" id="SSF69318">
    <property type="entry name" value="Integrin alpha N-terminal domain"/>
    <property type="match status" value="1"/>
</dbReference>
<dbReference type="RefSeq" id="WP_200504652.1">
    <property type="nucleotide sequence ID" value="NZ_JAEHFX010000001.1"/>
</dbReference>
<comment type="caution">
    <text evidence="1">The sequence shown here is derived from an EMBL/GenBank/DDBJ whole genome shotgun (WGS) entry which is preliminary data.</text>
</comment>
<gene>
    <name evidence="1" type="ORF">I5M27_03625</name>
</gene>
<evidence type="ECO:0000313" key="1">
    <source>
        <dbReference type="EMBL" id="MBK0402059.1"/>
    </source>
</evidence>
<reference evidence="1 2" key="1">
    <citation type="submission" date="2020-12" db="EMBL/GenBank/DDBJ databases">
        <title>Bacterial novel species Adhaeribacter sp. BT258 isolated from soil.</title>
        <authorList>
            <person name="Jung H.-Y."/>
        </authorList>
    </citation>
    <scope>NUCLEOTIDE SEQUENCE [LARGE SCALE GENOMIC DNA]</scope>
    <source>
        <strain evidence="1 2">BT258</strain>
    </source>
</reference>
<protein>
    <recommendedName>
        <fullName evidence="3">VCBS repeat-containing protein</fullName>
    </recommendedName>
</protein>
<proteinExistence type="predicted"/>
<evidence type="ECO:0000313" key="2">
    <source>
        <dbReference type="Proteomes" id="UP000644147"/>
    </source>
</evidence>
<evidence type="ECO:0008006" key="3">
    <source>
        <dbReference type="Google" id="ProtNLM"/>
    </source>
</evidence>